<dbReference type="GeneID" id="140008765"/>
<evidence type="ECO:0000313" key="1">
    <source>
        <dbReference type="Proteomes" id="UP001652660"/>
    </source>
</evidence>
<dbReference type="PANTHER" id="PTHR48475:SF1">
    <property type="entry name" value="RNASE H TYPE-1 DOMAIN-CONTAINING PROTEIN"/>
    <property type="match status" value="1"/>
</dbReference>
<dbReference type="Proteomes" id="UP001652660">
    <property type="component" value="Chromosome 6c"/>
</dbReference>
<keyword evidence="1" id="KW-1185">Reference proteome</keyword>
<dbReference type="PANTHER" id="PTHR48475">
    <property type="entry name" value="RIBONUCLEASE H"/>
    <property type="match status" value="1"/>
</dbReference>
<accession>A0ABM4UR32</accession>
<sequence>MAYKTSIRTSTGTIPYNLMHGMEAVLPVEVEIPSLRLLMETKLDEPDWIKQRHEQLSLIDEKKLNVICHGQYYQKRMIRAYNKKVKPRLFEKGDKLLKQILLVQKEAKASLHQIGKTDSQEGIA</sequence>
<organism evidence="1 2">
    <name type="scientific">Coffea arabica</name>
    <name type="common">Arabian coffee</name>
    <dbReference type="NCBI Taxonomy" id="13443"/>
    <lineage>
        <taxon>Eukaryota</taxon>
        <taxon>Viridiplantae</taxon>
        <taxon>Streptophyta</taxon>
        <taxon>Embryophyta</taxon>
        <taxon>Tracheophyta</taxon>
        <taxon>Spermatophyta</taxon>
        <taxon>Magnoliopsida</taxon>
        <taxon>eudicotyledons</taxon>
        <taxon>Gunneridae</taxon>
        <taxon>Pentapetalae</taxon>
        <taxon>asterids</taxon>
        <taxon>lamiids</taxon>
        <taxon>Gentianales</taxon>
        <taxon>Rubiaceae</taxon>
        <taxon>Ixoroideae</taxon>
        <taxon>Gardenieae complex</taxon>
        <taxon>Bertiereae - Coffeeae clade</taxon>
        <taxon>Coffeeae</taxon>
        <taxon>Coffea</taxon>
    </lineage>
</organism>
<name>A0ABM4UR32_COFAR</name>
<proteinExistence type="predicted"/>
<protein>
    <submittedName>
        <fullName evidence="2">Uncharacterized protein</fullName>
    </submittedName>
</protein>
<reference evidence="2" key="1">
    <citation type="submission" date="2025-08" db="UniProtKB">
        <authorList>
            <consortium name="RefSeq"/>
        </authorList>
    </citation>
    <scope>IDENTIFICATION</scope>
    <source>
        <tissue evidence="2">Leaves</tissue>
    </source>
</reference>
<gene>
    <name evidence="2" type="primary">LOC140008765</name>
</gene>
<dbReference type="RefSeq" id="XP_071909738.1">
    <property type="nucleotide sequence ID" value="XM_072053637.1"/>
</dbReference>
<evidence type="ECO:0000313" key="2">
    <source>
        <dbReference type="RefSeq" id="XP_071909738.1"/>
    </source>
</evidence>